<keyword evidence="1" id="KW-0472">Membrane</keyword>
<accession>Q5H4M9</accession>
<dbReference type="Proteomes" id="UP000006735">
    <property type="component" value="Chromosome"/>
</dbReference>
<dbReference type="HOGENOM" id="CLU_3086250_0_0_6"/>
<feature type="transmembrane region" description="Helical" evidence="1">
    <location>
        <begin position="22"/>
        <end position="49"/>
    </location>
</feature>
<keyword evidence="1" id="KW-1133">Transmembrane helix</keyword>
<proteinExistence type="predicted"/>
<evidence type="ECO:0000313" key="2">
    <source>
        <dbReference type="EMBL" id="AAW74091.1"/>
    </source>
</evidence>
<evidence type="ECO:0000256" key="1">
    <source>
        <dbReference type="SAM" id="Phobius"/>
    </source>
</evidence>
<dbReference type="KEGG" id="xoo:XOO0837"/>
<protein>
    <submittedName>
        <fullName evidence="2">Uncharacterized protein</fullName>
    </submittedName>
</protein>
<keyword evidence="3" id="KW-1185">Reference proteome</keyword>
<sequence length="52" mass="5840">MIALDALHAYAWLTNMPWATTYVLLIPPFLAVLYAFGHAVQWLIARLLLGAQ</sequence>
<dbReference type="STRING" id="291331.XOO0837"/>
<name>Q5H4M9_XANOR</name>
<reference evidence="2 3" key="1">
    <citation type="journal article" date="2005" name="Nucleic Acids Res.">
        <title>The genome sequence of Xanthomonas oryzae pathovar oryzae KACC10331, the bacterial blight pathogen of rice.</title>
        <authorList>
            <person name="Lee B.M."/>
            <person name="Park Y.J."/>
            <person name="Park D.S."/>
            <person name="Kang H.W."/>
            <person name="Kim J.G."/>
            <person name="Song E.S."/>
            <person name="Park I.C."/>
            <person name="Yoon U.H."/>
            <person name="Hahn J.H."/>
            <person name="Koo B.S."/>
            <person name="Lee G.B."/>
            <person name="Kim H."/>
            <person name="Park H.S."/>
            <person name="Yoon K.O."/>
            <person name="Kim J.H."/>
            <person name="Jung C.H."/>
            <person name="Koh N.H."/>
            <person name="Seo J.S."/>
            <person name="Go S.J."/>
        </authorList>
    </citation>
    <scope>NUCLEOTIDE SEQUENCE [LARGE SCALE GENOMIC DNA]</scope>
    <source>
        <strain evidence="3">KACC10331 / KXO85</strain>
    </source>
</reference>
<dbReference type="EMBL" id="AE013598">
    <property type="protein sequence ID" value="AAW74091.1"/>
    <property type="molecule type" value="Genomic_DNA"/>
</dbReference>
<evidence type="ECO:0000313" key="3">
    <source>
        <dbReference type="Proteomes" id="UP000006735"/>
    </source>
</evidence>
<keyword evidence="1" id="KW-0812">Transmembrane</keyword>
<organism evidence="2 3">
    <name type="scientific">Xanthomonas oryzae pv. oryzae (strain KACC10331 / KXO85)</name>
    <dbReference type="NCBI Taxonomy" id="291331"/>
    <lineage>
        <taxon>Bacteria</taxon>
        <taxon>Pseudomonadati</taxon>
        <taxon>Pseudomonadota</taxon>
        <taxon>Gammaproteobacteria</taxon>
        <taxon>Lysobacterales</taxon>
        <taxon>Lysobacteraceae</taxon>
        <taxon>Xanthomonas</taxon>
    </lineage>
</organism>
<dbReference type="AlphaFoldDB" id="Q5H4M9"/>
<gene>
    <name evidence="2" type="ordered locus">XOO0837</name>
</gene>